<dbReference type="GeneID" id="81437156"/>
<dbReference type="OrthoDB" id="443402at2759"/>
<dbReference type="PANTHER" id="PTHR10039:SF5">
    <property type="entry name" value="NACHT DOMAIN-CONTAINING PROTEIN"/>
    <property type="match status" value="1"/>
</dbReference>
<keyword evidence="4" id="KW-1185">Reference proteome</keyword>
<dbReference type="AlphaFoldDB" id="A0A9W9SHA3"/>
<dbReference type="EMBL" id="JAPZBS010000004">
    <property type="protein sequence ID" value="KAJ5377639.1"/>
    <property type="molecule type" value="Genomic_DNA"/>
</dbReference>
<dbReference type="InterPro" id="IPR027417">
    <property type="entry name" value="P-loop_NTPase"/>
</dbReference>
<keyword evidence="1" id="KW-0677">Repeat</keyword>
<comment type="caution">
    <text evidence="3">The sequence shown here is derived from an EMBL/GenBank/DDBJ whole genome shotgun (WGS) entry which is preliminary data.</text>
</comment>
<accession>A0A9W9SHA3</accession>
<sequence length="197" mass="22591">MASLISLSPRRRQVLRDRILFALRYETIDEREVRIPKAYESTFEWAFRDTTSEGKTGYNLKRWLESDDQVYWITGKAGSGKSTLMKYICQPTVSSANSNSASYPRHHNAKQRSPGCKPYLDKWAGGKKLVIASFYFWNFGSRLQRTRAGLFRSLLYGILSLAPELIPDTFLLDGNLCPCWTSILGLGRMQSFNWLSL</sequence>
<reference evidence="3" key="1">
    <citation type="submission" date="2022-11" db="EMBL/GenBank/DDBJ databases">
        <authorList>
            <person name="Petersen C."/>
        </authorList>
    </citation>
    <scope>NUCLEOTIDE SEQUENCE</scope>
    <source>
        <strain evidence="3">IBT 29864</strain>
    </source>
</reference>
<evidence type="ECO:0000259" key="2">
    <source>
        <dbReference type="Pfam" id="PF24883"/>
    </source>
</evidence>
<dbReference type="Proteomes" id="UP001147782">
    <property type="component" value="Unassembled WGS sequence"/>
</dbReference>
<evidence type="ECO:0000313" key="4">
    <source>
        <dbReference type="Proteomes" id="UP001147782"/>
    </source>
</evidence>
<dbReference type="RefSeq" id="XP_056556502.1">
    <property type="nucleotide sequence ID" value="XM_056697977.1"/>
</dbReference>
<proteinExistence type="predicted"/>
<name>A0A9W9SHA3_9EURO</name>
<evidence type="ECO:0000313" key="3">
    <source>
        <dbReference type="EMBL" id="KAJ5377639.1"/>
    </source>
</evidence>
<dbReference type="InterPro" id="IPR056884">
    <property type="entry name" value="NPHP3-like_N"/>
</dbReference>
<evidence type="ECO:0000256" key="1">
    <source>
        <dbReference type="ARBA" id="ARBA00022737"/>
    </source>
</evidence>
<feature type="domain" description="Nephrocystin 3-like N-terminal" evidence="2">
    <location>
        <begin position="60"/>
        <end position="168"/>
    </location>
</feature>
<organism evidence="3 4">
    <name type="scientific">Penicillium cataractarum</name>
    <dbReference type="NCBI Taxonomy" id="2100454"/>
    <lineage>
        <taxon>Eukaryota</taxon>
        <taxon>Fungi</taxon>
        <taxon>Dikarya</taxon>
        <taxon>Ascomycota</taxon>
        <taxon>Pezizomycotina</taxon>
        <taxon>Eurotiomycetes</taxon>
        <taxon>Eurotiomycetidae</taxon>
        <taxon>Eurotiales</taxon>
        <taxon>Aspergillaceae</taxon>
        <taxon>Penicillium</taxon>
    </lineage>
</organism>
<dbReference type="PANTHER" id="PTHR10039">
    <property type="entry name" value="AMELOGENIN"/>
    <property type="match status" value="1"/>
</dbReference>
<dbReference type="Pfam" id="PF24883">
    <property type="entry name" value="NPHP3_N"/>
    <property type="match status" value="1"/>
</dbReference>
<reference evidence="3" key="2">
    <citation type="journal article" date="2023" name="IMA Fungus">
        <title>Comparative genomic study of the Penicillium genus elucidates a diverse pangenome and 15 lateral gene transfer events.</title>
        <authorList>
            <person name="Petersen C."/>
            <person name="Sorensen T."/>
            <person name="Nielsen M.R."/>
            <person name="Sondergaard T.E."/>
            <person name="Sorensen J.L."/>
            <person name="Fitzpatrick D.A."/>
            <person name="Frisvad J.C."/>
            <person name="Nielsen K.L."/>
        </authorList>
    </citation>
    <scope>NUCLEOTIDE SEQUENCE</scope>
    <source>
        <strain evidence="3">IBT 29864</strain>
    </source>
</reference>
<protein>
    <recommendedName>
        <fullName evidence="2">Nephrocystin 3-like N-terminal domain-containing protein</fullName>
    </recommendedName>
</protein>
<dbReference type="Gene3D" id="3.40.50.300">
    <property type="entry name" value="P-loop containing nucleotide triphosphate hydrolases"/>
    <property type="match status" value="1"/>
</dbReference>
<gene>
    <name evidence="3" type="ORF">N7496_005048</name>
</gene>